<dbReference type="AlphaFoldDB" id="D5UKR4"/>
<dbReference type="Gene3D" id="3.40.50.2000">
    <property type="entry name" value="Glycogen Phosphorylase B"/>
    <property type="match status" value="2"/>
</dbReference>
<reference evidence="1 2" key="1">
    <citation type="journal article" date="2010" name="Stand. Genomic Sci.">
        <title>Complete genome sequence of Cellulomonas flavigena type strain (134).</title>
        <authorList>
            <person name="Abt B."/>
            <person name="Foster B."/>
            <person name="Lapidus A."/>
            <person name="Clum A."/>
            <person name="Sun H."/>
            <person name="Pukall R."/>
            <person name="Lucas S."/>
            <person name="Glavina Del Rio T."/>
            <person name="Nolan M."/>
            <person name="Tice H."/>
            <person name="Cheng J.F."/>
            <person name="Pitluck S."/>
            <person name="Liolios K."/>
            <person name="Ivanova N."/>
            <person name="Mavromatis K."/>
            <person name="Ovchinnikova G."/>
            <person name="Pati A."/>
            <person name="Goodwin L."/>
            <person name="Chen A."/>
            <person name="Palaniappan K."/>
            <person name="Land M."/>
            <person name="Hauser L."/>
            <person name="Chang Y.J."/>
            <person name="Jeffries C.D."/>
            <person name="Rohde M."/>
            <person name="Goker M."/>
            <person name="Woyke T."/>
            <person name="Bristow J."/>
            <person name="Eisen J.A."/>
            <person name="Markowitz V."/>
            <person name="Hugenholtz P."/>
            <person name="Kyrpides N.C."/>
            <person name="Klenk H.P."/>
        </authorList>
    </citation>
    <scope>NUCLEOTIDE SEQUENCE [LARGE SCALE GENOMIC DNA]</scope>
    <source>
        <strain evidence="2">ATCC 482 / DSM 20109 / BCRC 11376 / JCM 18109 / NBRC 3775 / NCIMB 8073 / NRS 134</strain>
    </source>
</reference>
<sequence length="438" mass="46774">MSPRRSRAGAVPSAPPATGTRTVVLAPETFNLAETTRAIEVARALAGRHRCVFSGYSERYASLVRDAGFEIRMLEPVLTDAQAEQLLRFDQGRALRSGFDVPTVRARVSAETALLREVDAAVVVNGWTMTQLVSARVVGVPLVQLVPYAFSRPHLETLRRVPVNGGSSALARGVDTLAGTLLRHGLPRLTVRPRAFDVVAREHGLRLPRPTVLAMEADVTLVASMAGFLDDVPLPPGFAHVGPVFARLDVPVPDDVRRAVTSSDRPVVYVGLGSSASARLAERVLRALAAMPVTAVAPVTQYLDAPARERLQAELGPHVLLTDLLPTPEVLPLVDAAVLHGGEGTVQAAVTSGVPFVGMGLQLEQRWNVDECERHGAALAARPAEVGSRRFAAKVAAVVRDPRFRTAARGLQQRLAGVDGAARAAEHVHRLVTTGERP</sequence>
<protein>
    <submittedName>
        <fullName evidence="1">UDP-glucuronosyl/UDP-glucosyltransferase</fullName>
    </submittedName>
</protein>
<dbReference type="InterPro" id="IPR002213">
    <property type="entry name" value="UDP_glucos_trans"/>
</dbReference>
<proteinExistence type="predicted"/>
<dbReference type="PANTHER" id="PTHR48050:SF13">
    <property type="entry name" value="STEROL 3-BETA-GLUCOSYLTRANSFERASE UGT80A2"/>
    <property type="match status" value="1"/>
</dbReference>
<dbReference type="SUPFAM" id="SSF53756">
    <property type="entry name" value="UDP-Glycosyltransferase/glycogen phosphorylase"/>
    <property type="match status" value="1"/>
</dbReference>
<dbReference type="Proteomes" id="UP000000849">
    <property type="component" value="Chromosome"/>
</dbReference>
<organism evidence="1 2">
    <name type="scientific">Cellulomonas flavigena (strain ATCC 482 / DSM 20109 / BCRC 11376 / JCM 18109 / NBRC 3775 / NCIMB 8073 / NRS 134)</name>
    <dbReference type="NCBI Taxonomy" id="446466"/>
    <lineage>
        <taxon>Bacteria</taxon>
        <taxon>Bacillati</taxon>
        <taxon>Actinomycetota</taxon>
        <taxon>Actinomycetes</taxon>
        <taxon>Micrococcales</taxon>
        <taxon>Cellulomonadaceae</taxon>
        <taxon>Cellulomonas</taxon>
    </lineage>
</organism>
<dbReference type="Pfam" id="PF00201">
    <property type="entry name" value="UDPGT"/>
    <property type="match status" value="1"/>
</dbReference>
<dbReference type="InterPro" id="IPR050426">
    <property type="entry name" value="Glycosyltransferase_28"/>
</dbReference>
<dbReference type="KEGG" id="cfl:Cfla_0976"/>
<keyword evidence="1" id="KW-0808">Transferase</keyword>
<dbReference type="GO" id="GO:0017000">
    <property type="term" value="P:antibiotic biosynthetic process"/>
    <property type="evidence" value="ECO:0007669"/>
    <property type="project" value="UniProtKB-ARBA"/>
</dbReference>
<dbReference type="GO" id="GO:0008194">
    <property type="term" value="F:UDP-glycosyltransferase activity"/>
    <property type="evidence" value="ECO:0007669"/>
    <property type="project" value="InterPro"/>
</dbReference>
<gene>
    <name evidence="1" type="ordered locus">Cfla_0976</name>
</gene>
<accession>D5UKR4</accession>
<keyword evidence="2" id="KW-1185">Reference proteome</keyword>
<dbReference type="eggNOG" id="COG1819">
    <property type="taxonomic scope" value="Bacteria"/>
</dbReference>
<name>D5UKR4_CELFN</name>
<dbReference type="HOGENOM" id="CLU_046526_0_0_11"/>
<dbReference type="PANTHER" id="PTHR48050">
    <property type="entry name" value="STEROL 3-BETA-GLUCOSYLTRANSFERASE"/>
    <property type="match status" value="1"/>
</dbReference>
<dbReference type="STRING" id="446466.Cfla_0976"/>
<evidence type="ECO:0000313" key="1">
    <source>
        <dbReference type="EMBL" id="ADG73882.1"/>
    </source>
</evidence>
<dbReference type="EMBL" id="CP001964">
    <property type="protein sequence ID" value="ADG73882.1"/>
    <property type="molecule type" value="Genomic_DNA"/>
</dbReference>
<dbReference type="CAZy" id="GT1">
    <property type="family name" value="Glycosyltransferase Family 1"/>
</dbReference>
<evidence type="ECO:0000313" key="2">
    <source>
        <dbReference type="Proteomes" id="UP000000849"/>
    </source>
</evidence>